<sequence>MSTSPRKAGFLPVILGTHIHGYNAARSFHETYGVKSVMLGKHKTIFVWGSSIIDLELHEDINDDEAFLRLLSAKAEQLTAEHGVPLVLVPSNDMYVELVARHAETLKDHYVFNNPDEALRSQIMDKRAFYELAAQHGIDIPSTQIHQIGEPFELEIDRFPVIVKPANPNQWWLNQDKIAGQEKVYRLETLQEVKDLVAVVEDSPYRDALIIQEFVPGDDTKIWDAVLYLNSEAKCELVTLGQVALQEHQANAVGSYTAIISRYDEELMLKFKNFLEAIGYTGVANVDMKWDERDGVYKVMEINCRPGRSSYYTALLGHPLMKYLVDDVVHGIRKGLTLARGDILFRVVPKYILNRYVTDPEVKAEVDRLLAEGKDTNPLIYRRDRSVKRAAYMLGRHIRQGKRYAEGTWVS</sequence>
<keyword evidence="4" id="KW-1185">Reference proteome</keyword>
<dbReference type="PROSITE" id="PS50975">
    <property type="entry name" value="ATP_GRASP"/>
    <property type="match status" value="1"/>
</dbReference>
<gene>
    <name evidence="3" type="ORF">GNZ21_06645</name>
</gene>
<accession>A0A7K1UHT6</accession>
<dbReference type="InterPro" id="IPR011761">
    <property type="entry name" value="ATP-grasp"/>
</dbReference>
<name>A0A7K1UHT6_9MICC</name>
<evidence type="ECO:0000313" key="3">
    <source>
        <dbReference type="EMBL" id="MVT26035.1"/>
    </source>
</evidence>
<keyword evidence="3" id="KW-0436">Ligase</keyword>
<organism evidence="3 4">
    <name type="scientific">Nesterenkonia alkaliphila</name>
    <dbReference type="NCBI Taxonomy" id="1463631"/>
    <lineage>
        <taxon>Bacteria</taxon>
        <taxon>Bacillati</taxon>
        <taxon>Actinomycetota</taxon>
        <taxon>Actinomycetes</taxon>
        <taxon>Micrococcales</taxon>
        <taxon>Micrococcaceae</taxon>
        <taxon>Nesterenkonia</taxon>
    </lineage>
</organism>
<protein>
    <submittedName>
        <fullName evidence="3">Carboxylate--amine ligase</fullName>
    </submittedName>
</protein>
<evidence type="ECO:0000259" key="2">
    <source>
        <dbReference type="PROSITE" id="PS50975"/>
    </source>
</evidence>
<dbReference type="Gene3D" id="3.30.470.20">
    <property type="entry name" value="ATP-grasp fold, B domain"/>
    <property type="match status" value="1"/>
</dbReference>
<keyword evidence="1" id="KW-0547">Nucleotide-binding</keyword>
<feature type="domain" description="ATP-grasp" evidence="2">
    <location>
        <begin position="130"/>
        <end position="329"/>
    </location>
</feature>
<proteinExistence type="predicted"/>
<evidence type="ECO:0000256" key="1">
    <source>
        <dbReference type="PROSITE-ProRule" id="PRU00409"/>
    </source>
</evidence>
<comment type="caution">
    <text evidence="3">The sequence shown here is derived from an EMBL/GenBank/DDBJ whole genome shotgun (WGS) entry which is preliminary data.</text>
</comment>
<dbReference type="SUPFAM" id="SSF56059">
    <property type="entry name" value="Glutathione synthetase ATP-binding domain-like"/>
    <property type="match status" value="1"/>
</dbReference>
<dbReference type="GO" id="GO:0005524">
    <property type="term" value="F:ATP binding"/>
    <property type="evidence" value="ECO:0007669"/>
    <property type="project" value="UniProtKB-UniRule"/>
</dbReference>
<keyword evidence="1" id="KW-0067">ATP-binding</keyword>
<evidence type="ECO:0000313" key="4">
    <source>
        <dbReference type="Proteomes" id="UP000460157"/>
    </source>
</evidence>
<reference evidence="3 4" key="1">
    <citation type="submission" date="2019-12" db="EMBL/GenBank/DDBJ databases">
        <title>Nesterenkonia muleiensis sp. nov., a novel actinobacterium isolated from sap of Populus euphratica.</title>
        <authorList>
            <person name="Wang R."/>
        </authorList>
    </citation>
    <scope>NUCLEOTIDE SEQUENCE [LARGE SCALE GENOMIC DNA]</scope>
    <source>
        <strain evidence="3 4">F10</strain>
    </source>
</reference>
<dbReference type="RefSeq" id="WP_157322594.1">
    <property type="nucleotide sequence ID" value="NZ_BMFX01000008.1"/>
</dbReference>
<dbReference type="Proteomes" id="UP000460157">
    <property type="component" value="Unassembled WGS sequence"/>
</dbReference>
<dbReference type="EMBL" id="WRPM01000046">
    <property type="protein sequence ID" value="MVT26035.1"/>
    <property type="molecule type" value="Genomic_DNA"/>
</dbReference>
<dbReference type="GO" id="GO:0016874">
    <property type="term" value="F:ligase activity"/>
    <property type="evidence" value="ECO:0007669"/>
    <property type="project" value="UniProtKB-KW"/>
</dbReference>
<dbReference type="AlphaFoldDB" id="A0A7K1UHT6"/>
<dbReference type="OrthoDB" id="5420347at2"/>
<dbReference type="GO" id="GO:0046872">
    <property type="term" value="F:metal ion binding"/>
    <property type="evidence" value="ECO:0007669"/>
    <property type="project" value="InterPro"/>
</dbReference>